<keyword evidence="3 6" id="KW-0812">Transmembrane</keyword>
<dbReference type="AlphaFoldDB" id="A0A286USM4"/>
<reference evidence="8 9" key="1">
    <citation type="journal article" date="2017" name="Mol. Ecol.">
        <title>Comparative and population genomic landscape of Phellinus noxius: A hypervariable fungus causing root rot in trees.</title>
        <authorList>
            <person name="Chung C.L."/>
            <person name="Lee T.J."/>
            <person name="Akiba M."/>
            <person name="Lee H.H."/>
            <person name="Kuo T.H."/>
            <person name="Liu D."/>
            <person name="Ke H.M."/>
            <person name="Yokoi T."/>
            <person name="Roa M.B."/>
            <person name="Lu M.J."/>
            <person name="Chang Y.Y."/>
            <person name="Ann P.J."/>
            <person name="Tsai J.N."/>
            <person name="Chen C.Y."/>
            <person name="Tzean S.S."/>
            <person name="Ota Y."/>
            <person name="Hattori T."/>
            <person name="Sahashi N."/>
            <person name="Liou R.F."/>
            <person name="Kikuchi T."/>
            <person name="Tsai I.J."/>
        </authorList>
    </citation>
    <scope>NUCLEOTIDE SEQUENCE [LARGE SCALE GENOMIC DNA]</scope>
    <source>
        <strain evidence="8 9">FFPRI411160</strain>
    </source>
</reference>
<keyword evidence="9" id="KW-1185">Reference proteome</keyword>
<feature type="region of interest" description="Disordered" evidence="7">
    <location>
        <begin position="170"/>
        <end position="196"/>
    </location>
</feature>
<keyword evidence="5 6" id="KW-0472">Membrane</keyword>
<comment type="caution">
    <text evidence="6">Lacks conserved residue(s) required for the propagation of feature annotation.</text>
</comment>
<evidence type="ECO:0000256" key="5">
    <source>
        <dbReference type="ARBA" id="ARBA00023136"/>
    </source>
</evidence>
<dbReference type="PANTHER" id="PTHR12300">
    <property type="entry name" value="HVA22-LIKE PROTEINS"/>
    <property type="match status" value="1"/>
</dbReference>
<dbReference type="EMBL" id="NBII01000002">
    <property type="protein sequence ID" value="PAV22475.1"/>
    <property type="molecule type" value="Genomic_DNA"/>
</dbReference>
<evidence type="ECO:0000256" key="7">
    <source>
        <dbReference type="SAM" id="MobiDB-lite"/>
    </source>
</evidence>
<evidence type="ECO:0000256" key="6">
    <source>
        <dbReference type="RuleBase" id="RU362006"/>
    </source>
</evidence>
<evidence type="ECO:0000313" key="9">
    <source>
        <dbReference type="Proteomes" id="UP000217199"/>
    </source>
</evidence>
<evidence type="ECO:0000256" key="1">
    <source>
        <dbReference type="ARBA" id="ARBA00004141"/>
    </source>
</evidence>
<gene>
    <name evidence="8" type="ORF">PNOK_0243200</name>
</gene>
<evidence type="ECO:0000256" key="3">
    <source>
        <dbReference type="ARBA" id="ARBA00022692"/>
    </source>
</evidence>
<protein>
    <recommendedName>
        <fullName evidence="6">Protein YOP1</fullName>
    </recommendedName>
</protein>
<comment type="caution">
    <text evidence="8">The sequence shown here is derived from an EMBL/GenBank/DDBJ whole genome shotgun (WGS) entry which is preliminary data.</text>
</comment>
<evidence type="ECO:0000313" key="8">
    <source>
        <dbReference type="EMBL" id="PAV22475.1"/>
    </source>
</evidence>
<evidence type="ECO:0000256" key="4">
    <source>
        <dbReference type="ARBA" id="ARBA00022989"/>
    </source>
</evidence>
<sequence length="196" mass="21921">MAIISFISKLLSAWFAFALPLFRSFQALHHRPASDPAVERWLKYWVVIAGLVIYEYTVEFLISWFPFYWEFKTLFLLYLSLPQTQGSTFLYDTFLAPFLVPNEAELDRQISDARENLFSFFQNNVQTVLDKALGKKGAPAPNGSPESLIQDAARVSMGFLTAHGTSIAGKNGAVNVRPTTDSADKSAEPGSDLPYL</sequence>
<dbReference type="InterPro" id="IPR004345">
    <property type="entry name" value="TB2_DP1_HVA22"/>
</dbReference>
<name>A0A286USM4_9AGAM</name>
<dbReference type="STRING" id="2282107.A0A286USM4"/>
<keyword evidence="4 6" id="KW-1133">Transmembrane helix</keyword>
<comment type="subcellular location">
    <subcellularLocation>
        <location evidence="1 6">Membrane</location>
        <topology evidence="1 6">Multi-pass membrane protein</topology>
    </subcellularLocation>
</comment>
<dbReference type="Proteomes" id="UP000217199">
    <property type="component" value="Unassembled WGS sequence"/>
</dbReference>
<proteinExistence type="inferred from homology"/>
<evidence type="ECO:0000256" key="2">
    <source>
        <dbReference type="ARBA" id="ARBA00008573"/>
    </source>
</evidence>
<dbReference type="PANTHER" id="PTHR12300:SF161">
    <property type="entry name" value="RECEPTOR EXPRESSION-ENHANCING PROTEIN"/>
    <property type="match status" value="1"/>
</dbReference>
<dbReference type="OrthoDB" id="434647at2759"/>
<accession>A0A286USM4</accession>
<comment type="similarity">
    <text evidence="2 6">Belongs to the DP1 family.</text>
</comment>
<dbReference type="GO" id="GO:0016020">
    <property type="term" value="C:membrane"/>
    <property type="evidence" value="ECO:0007669"/>
    <property type="project" value="UniProtKB-SubCell"/>
</dbReference>
<organism evidence="8 9">
    <name type="scientific">Pyrrhoderma noxium</name>
    <dbReference type="NCBI Taxonomy" id="2282107"/>
    <lineage>
        <taxon>Eukaryota</taxon>
        <taxon>Fungi</taxon>
        <taxon>Dikarya</taxon>
        <taxon>Basidiomycota</taxon>
        <taxon>Agaricomycotina</taxon>
        <taxon>Agaricomycetes</taxon>
        <taxon>Hymenochaetales</taxon>
        <taxon>Hymenochaetaceae</taxon>
        <taxon>Pyrrhoderma</taxon>
    </lineage>
</organism>
<dbReference type="Pfam" id="PF03134">
    <property type="entry name" value="TB2_DP1_HVA22"/>
    <property type="match status" value="1"/>
</dbReference>
<feature type="transmembrane region" description="Helical" evidence="6">
    <location>
        <begin position="43"/>
        <end position="69"/>
    </location>
</feature>
<dbReference type="InParanoid" id="A0A286USM4"/>